<gene>
    <name evidence="4" type="ORF">IQ241_21875</name>
</gene>
<sequence length="178" mass="19886">MLKARDIMTQPVVVIRKTATVENAIWLIRAKRVRSLVVEEAFEKGPYGILTEKDIVYKVIAQGDNPRFVRVSSIMRQPCIQVPPHATLLEVAQILAEAGVHRAPVIEQDELLGIVSVTDILLKGYPGAAPPRDELSQRIQEALGNARIIDDQDAQIEQECDVAWQILEDMRLDAAHYA</sequence>
<organism evidence="4 5">
    <name type="scientific">Vasconcelosia minhoensis LEGE 07310</name>
    <dbReference type="NCBI Taxonomy" id="915328"/>
    <lineage>
        <taxon>Bacteria</taxon>
        <taxon>Bacillati</taxon>
        <taxon>Cyanobacteriota</taxon>
        <taxon>Cyanophyceae</taxon>
        <taxon>Nodosilineales</taxon>
        <taxon>Cymatolegaceae</taxon>
        <taxon>Vasconcelosia</taxon>
        <taxon>Vasconcelosia minhoensis</taxon>
    </lineage>
</organism>
<evidence type="ECO:0000259" key="3">
    <source>
        <dbReference type="PROSITE" id="PS51371"/>
    </source>
</evidence>
<protein>
    <submittedName>
        <fullName evidence="4">CBS domain-containing protein</fullName>
    </submittedName>
</protein>
<accession>A0A8J7ASH4</accession>
<dbReference type="RefSeq" id="WP_193911333.1">
    <property type="nucleotide sequence ID" value="NZ_JADEXG010000073.1"/>
</dbReference>
<feature type="domain" description="CBS" evidence="3">
    <location>
        <begin position="8"/>
        <end position="67"/>
    </location>
</feature>
<dbReference type="SUPFAM" id="SSF54631">
    <property type="entry name" value="CBS-domain pair"/>
    <property type="match status" value="1"/>
</dbReference>
<dbReference type="Pfam" id="PF02672">
    <property type="entry name" value="CP12"/>
    <property type="match status" value="1"/>
</dbReference>
<dbReference type="Gene3D" id="3.10.580.10">
    <property type="entry name" value="CBS-domain"/>
    <property type="match status" value="1"/>
</dbReference>
<dbReference type="Pfam" id="PF00571">
    <property type="entry name" value="CBS"/>
    <property type="match status" value="2"/>
</dbReference>
<evidence type="ECO:0000313" key="5">
    <source>
        <dbReference type="Proteomes" id="UP000636505"/>
    </source>
</evidence>
<feature type="domain" description="CBS" evidence="3">
    <location>
        <begin position="75"/>
        <end position="134"/>
    </location>
</feature>
<dbReference type="InterPro" id="IPR051257">
    <property type="entry name" value="Diverse_CBS-Domain"/>
</dbReference>
<dbReference type="PANTHER" id="PTHR43080:SF2">
    <property type="entry name" value="CBS DOMAIN-CONTAINING PROTEIN"/>
    <property type="match status" value="1"/>
</dbReference>
<reference evidence="4" key="1">
    <citation type="submission" date="2020-10" db="EMBL/GenBank/DDBJ databases">
        <authorList>
            <person name="Castelo-Branco R."/>
            <person name="Eusebio N."/>
            <person name="Adriana R."/>
            <person name="Vieira A."/>
            <person name="Brugerolle De Fraissinette N."/>
            <person name="Rezende De Castro R."/>
            <person name="Schneider M.P."/>
            <person name="Vasconcelos V."/>
            <person name="Leao P.N."/>
        </authorList>
    </citation>
    <scope>NUCLEOTIDE SEQUENCE</scope>
    <source>
        <strain evidence="4">LEGE 07310</strain>
    </source>
</reference>
<comment type="caution">
    <text evidence="4">The sequence shown here is derived from an EMBL/GenBank/DDBJ whole genome shotgun (WGS) entry which is preliminary data.</text>
</comment>
<proteinExistence type="predicted"/>
<keyword evidence="5" id="KW-1185">Reference proteome</keyword>
<name>A0A8J7ASH4_9CYAN</name>
<dbReference type="InterPro" id="IPR046342">
    <property type="entry name" value="CBS_dom_sf"/>
</dbReference>
<evidence type="ECO:0000313" key="4">
    <source>
        <dbReference type="EMBL" id="MBE9079906.1"/>
    </source>
</evidence>
<evidence type="ECO:0000256" key="1">
    <source>
        <dbReference type="ARBA" id="ARBA00023122"/>
    </source>
</evidence>
<dbReference type="InterPro" id="IPR000644">
    <property type="entry name" value="CBS_dom"/>
</dbReference>
<dbReference type="PANTHER" id="PTHR43080">
    <property type="entry name" value="CBS DOMAIN-CONTAINING PROTEIN CBSX3, MITOCHONDRIAL"/>
    <property type="match status" value="1"/>
</dbReference>
<dbReference type="EMBL" id="JADEXG010000073">
    <property type="protein sequence ID" value="MBE9079906.1"/>
    <property type="molecule type" value="Genomic_DNA"/>
</dbReference>
<dbReference type="Proteomes" id="UP000636505">
    <property type="component" value="Unassembled WGS sequence"/>
</dbReference>
<keyword evidence="1 2" id="KW-0129">CBS domain</keyword>
<dbReference type="SMART" id="SM00116">
    <property type="entry name" value="CBS"/>
    <property type="match status" value="2"/>
</dbReference>
<evidence type="ECO:0000256" key="2">
    <source>
        <dbReference type="PROSITE-ProRule" id="PRU00703"/>
    </source>
</evidence>
<dbReference type="PROSITE" id="PS51371">
    <property type="entry name" value="CBS"/>
    <property type="match status" value="2"/>
</dbReference>
<dbReference type="AlphaFoldDB" id="A0A8J7ASH4"/>